<dbReference type="EMBL" id="JACJKU010000072">
    <property type="protein sequence ID" value="MBM6941156.1"/>
    <property type="molecule type" value="Genomic_DNA"/>
</dbReference>
<name>A0ABS2H178_9LACO</name>
<keyword evidence="2" id="KW-1185">Reference proteome</keyword>
<evidence type="ECO:0000313" key="2">
    <source>
        <dbReference type="Proteomes" id="UP000785625"/>
    </source>
</evidence>
<sequence length="114" mass="13356">MSEQLVDYASLSDEAKAEARKNFMVYYIHQFKGDNLEEVSNLADDRDLAMINHLLEENNFQTVDALVPLCERMVSSSFDRILQRLNMQYNLNGESQINWDRWTQSLHTKLPVED</sequence>
<dbReference type="Proteomes" id="UP000785625">
    <property type="component" value="Unassembled WGS sequence"/>
</dbReference>
<gene>
    <name evidence="1" type="ORF">H5975_06705</name>
</gene>
<protein>
    <submittedName>
        <fullName evidence="1">Uncharacterized protein</fullName>
    </submittedName>
</protein>
<comment type="caution">
    <text evidence="1">The sequence shown here is derived from an EMBL/GenBank/DDBJ whole genome shotgun (WGS) entry which is preliminary data.</text>
</comment>
<reference evidence="1 2" key="1">
    <citation type="journal article" date="2021" name="Sci. Rep.">
        <title>The distribution of antibiotic resistance genes in chicken gut microbiota commensals.</title>
        <authorList>
            <person name="Juricova H."/>
            <person name="Matiasovicova J."/>
            <person name="Kubasova T."/>
            <person name="Cejkova D."/>
            <person name="Rychlik I."/>
        </authorList>
    </citation>
    <scope>NUCLEOTIDE SEQUENCE [LARGE SCALE GENOMIC DNA]</scope>
    <source>
        <strain evidence="1 2">An574</strain>
    </source>
</reference>
<accession>A0ABS2H178</accession>
<dbReference type="RefSeq" id="WP_204785401.1">
    <property type="nucleotide sequence ID" value="NZ_JACJKU010000072.1"/>
</dbReference>
<organism evidence="1 2">
    <name type="scientific">Limosilactobacillus coleohominis</name>
    <dbReference type="NCBI Taxonomy" id="181675"/>
    <lineage>
        <taxon>Bacteria</taxon>
        <taxon>Bacillati</taxon>
        <taxon>Bacillota</taxon>
        <taxon>Bacilli</taxon>
        <taxon>Lactobacillales</taxon>
        <taxon>Lactobacillaceae</taxon>
        <taxon>Limosilactobacillus</taxon>
    </lineage>
</organism>
<proteinExistence type="predicted"/>
<evidence type="ECO:0000313" key="1">
    <source>
        <dbReference type="EMBL" id="MBM6941156.1"/>
    </source>
</evidence>